<comment type="caution">
    <text evidence="2">The sequence shown here is derived from an EMBL/GenBank/DDBJ whole genome shotgun (WGS) entry which is preliminary data.</text>
</comment>
<accession>A0A5J5FVE3</accession>
<keyword evidence="3" id="KW-1185">Reference proteome</keyword>
<dbReference type="Proteomes" id="UP000367750">
    <property type="component" value="Unassembled WGS sequence"/>
</dbReference>
<sequence length="361" mass="40004">MPLYDERTMLEELRAFPEPKMAAGAEDRIMEQLRKREPQVRARARRTRSMNRAMTGLLACLAVIALIGLGSWLLTSDRTETASQPGTEADAPYRKAAERELRELGLKGDYQWEAMRRDSELWLLRTSKSEVTAIFNPDDPQPASLSATVAAGKLPSAYKSQKKAAEAALREEGLVNTGLRTVEIVRGAGETVLYFQMNEGNYVGVDRDSGFVVSSRLAFKPEAMNAELQAAALRALEPLAGGRALTFTSAERTVQKGQPTQWQFTNEDGHYRVLLTDGPMRILQVHYPEETLRIRSAQEALKIAGPLIREIFGTDTAGYGAYGGREIGGYVLQKKGQPSFSVLLRDLDEGSLLGLVRWDPR</sequence>
<protein>
    <submittedName>
        <fullName evidence="2">Uncharacterized protein</fullName>
    </submittedName>
</protein>
<dbReference type="RefSeq" id="WP_150459586.1">
    <property type="nucleotide sequence ID" value="NZ_VYKK01000029.1"/>
</dbReference>
<name>A0A5J5FVE3_9BACL</name>
<gene>
    <name evidence="2" type="ORF">F4V43_17665</name>
</gene>
<evidence type="ECO:0000313" key="2">
    <source>
        <dbReference type="EMBL" id="KAA8997587.1"/>
    </source>
</evidence>
<evidence type="ECO:0000256" key="1">
    <source>
        <dbReference type="SAM" id="Phobius"/>
    </source>
</evidence>
<keyword evidence="1" id="KW-0472">Membrane</keyword>
<proteinExistence type="predicted"/>
<dbReference type="OrthoDB" id="2633733at2"/>
<feature type="transmembrane region" description="Helical" evidence="1">
    <location>
        <begin position="53"/>
        <end position="74"/>
    </location>
</feature>
<organism evidence="2 3">
    <name type="scientific">Paenibacillus spiritus</name>
    <dbReference type="NCBI Taxonomy" id="2496557"/>
    <lineage>
        <taxon>Bacteria</taxon>
        <taxon>Bacillati</taxon>
        <taxon>Bacillota</taxon>
        <taxon>Bacilli</taxon>
        <taxon>Bacillales</taxon>
        <taxon>Paenibacillaceae</taxon>
        <taxon>Paenibacillus</taxon>
    </lineage>
</organism>
<keyword evidence="1" id="KW-1133">Transmembrane helix</keyword>
<dbReference type="AlphaFoldDB" id="A0A5J5FVE3"/>
<dbReference type="EMBL" id="VYKK01000029">
    <property type="protein sequence ID" value="KAA8997587.1"/>
    <property type="molecule type" value="Genomic_DNA"/>
</dbReference>
<reference evidence="2 3" key="1">
    <citation type="submission" date="2019-09" db="EMBL/GenBank/DDBJ databases">
        <title>Bacillus ochoae sp. nov., Paenibacillus whitsoniae sp. nov., Paenibacillus spiritus sp. nov. Isolated from the Mars Exploration Rover during spacecraft assembly.</title>
        <authorList>
            <person name="Seuylemezian A."/>
            <person name="Vaishampayan P."/>
        </authorList>
    </citation>
    <scope>NUCLEOTIDE SEQUENCE [LARGE SCALE GENOMIC DNA]</scope>
    <source>
        <strain evidence="2 3">MER_111</strain>
    </source>
</reference>
<evidence type="ECO:0000313" key="3">
    <source>
        <dbReference type="Proteomes" id="UP000367750"/>
    </source>
</evidence>
<keyword evidence="1" id="KW-0812">Transmembrane</keyword>